<keyword evidence="4" id="KW-1185">Reference proteome</keyword>
<keyword evidence="2" id="KW-1133">Transmembrane helix</keyword>
<keyword evidence="2" id="KW-0812">Transmembrane</keyword>
<keyword evidence="2" id="KW-0472">Membrane</keyword>
<dbReference type="Proteomes" id="UP000595636">
    <property type="component" value="Chromosome"/>
</dbReference>
<feature type="compositionally biased region" description="Low complexity" evidence="1">
    <location>
        <begin position="1"/>
        <end position="12"/>
    </location>
</feature>
<feature type="transmembrane region" description="Helical" evidence="2">
    <location>
        <begin position="155"/>
        <end position="175"/>
    </location>
</feature>
<organism evidence="3 4">
    <name type="scientific">Streptomyces liliifuscus</name>
    <dbReference type="NCBI Taxonomy" id="2797636"/>
    <lineage>
        <taxon>Bacteria</taxon>
        <taxon>Bacillati</taxon>
        <taxon>Actinomycetota</taxon>
        <taxon>Actinomycetes</taxon>
        <taxon>Kitasatosporales</taxon>
        <taxon>Streptomycetaceae</taxon>
        <taxon>Streptomyces</taxon>
    </lineage>
</organism>
<dbReference type="AlphaFoldDB" id="A0A7T7HZP4"/>
<feature type="region of interest" description="Disordered" evidence="1">
    <location>
        <begin position="1"/>
        <end position="37"/>
    </location>
</feature>
<dbReference type="KEGG" id="slf:JEQ17_01645"/>
<proteinExistence type="predicted"/>
<evidence type="ECO:0000256" key="2">
    <source>
        <dbReference type="SAM" id="Phobius"/>
    </source>
</evidence>
<dbReference type="RefSeq" id="WP_200393479.1">
    <property type="nucleotide sequence ID" value="NZ_CP066831.1"/>
</dbReference>
<dbReference type="EMBL" id="CP066831">
    <property type="protein sequence ID" value="QQM38310.1"/>
    <property type="molecule type" value="Genomic_DNA"/>
</dbReference>
<feature type="transmembrane region" description="Helical" evidence="2">
    <location>
        <begin position="59"/>
        <end position="78"/>
    </location>
</feature>
<accession>A0A7T7HZP4</accession>
<feature type="compositionally biased region" description="Gly residues" evidence="1">
    <location>
        <begin position="13"/>
        <end position="27"/>
    </location>
</feature>
<name>A0A7T7HZP4_9ACTN</name>
<reference evidence="3 4" key="1">
    <citation type="submission" date="2020-12" db="EMBL/GenBank/DDBJ databases">
        <title>A novel species.</title>
        <authorList>
            <person name="Li K."/>
        </authorList>
    </citation>
    <scope>NUCLEOTIDE SEQUENCE [LARGE SCALE GENOMIC DNA]</scope>
    <source>
        <strain evidence="3 4">ZYC-3</strain>
    </source>
</reference>
<protein>
    <submittedName>
        <fullName evidence="3">Uncharacterized protein</fullName>
    </submittedName>
</protein>
<evidence type="ECO:0000313" key="4">
    <source>
        <dbReference type="Proteomes" id="UP000595636"/>
    </source>
</evidence>
<evidence type="ECO:0000313" key="3">
    <source>
        <dbReference type="EMBL" id="QQM38310.1"/>
    </source>
</evidence>
<feature type="transmembrane region" description="Helical" evidence="2">
    <location>
        <begin position="90"/>
        <end position="114"/>
    </location>
</feature>
<sequence>MTTGSTGPTSAGGPAGEAGQAGLGGLLPGPTPSPGELRRARSVQRALAQELGRVREVAVAWRNGLGVILAGLVGFGLIKGRSDIGQAAPQWAVTAGVLLLTALVAGGLGALSLLRAAHGRPYASCVADVGTGGRPFAVEDHEEALASARYLRNGIVLTCLCTGLLVGAVGVTWYAPPKGPAGATDPAGWDHLVRRGRLRMSRDRRPED</sequence>
<gene>
    <name evidence="3" type="ORF">JEQ17_01645</name>
</gene>
<evidence type="ECO:0000256" key="1">
    <source>
        <dbReference type="SAM" id="MobiDB-lite"/>
    </source>
</evidence>